<evidence type="ECO:0008006" key="4">
    <source>
        <dbReference type="Google" id="ProtNLM"/>
    </source>
</evidence>
<gene>
    <name evidence="2" type="ORF">GLAREA_10008</name>
</gene>
<feature type="compositionally biased region" description="Basic and acidic residues" evidence="1">
    <location>
        <begin position="443"/>
        <end position="461"/>
    </location>
</feature>
<feature type="region of interest" description="Disordered" evidence="1">
    <location>
        <begin position="82"/>
        <end position="125"/>
    </location>
</feature>
<sequence>MMDTYHGHVRTPADAIKLFEACRLGLLPRVQRRLSEKERQSIKSGSVFVWDELEAGMRRWTDGKSWSASRVSGSFLTYREMEGKRGGGGFAQTPVRRTTGKTPDSGKGSDEDLDMDGEGPDGYRYKPDGLMKQSFSITTTTNRHLHLISYYSRPSHNSPELLQPTTDPALRHIVPVKGLYPESTVHEAQGPPVTRSPMQHSPYMQPQHPVQHLQASPGHRGQPYAYQMPPAYSWGPPSPMSTPPYPQYQGHMYNSALPPPPPYQQHSPRQQHGAPQYPMNGQSTAYDRPPPHISDPSHPPPPSLRGMSTATAQNLMPRYAGMPPRVDQRMLAQQQAQLAQGAMLAVGRMIDPRLGEPRLPPVQINSPPRQSTPPQTKSTSQATTPKSNKGPSSPKGGSPKPNNAESSTQAQSIPSISALVHATDSVSVMSDNKSNSSRPGSKSPRETPRDVEKPKDIPHDKLNIIGEDQRAIRVLDRKFF</sequence>
<evidence type="ECO:0000313" key="2">
    <source>
        <dbReference type="EMBL" id="EPE34314.1"/>
    </source>
</evidence>
<dbReference type="Proteomes" id="UP000016922">
    <property type="component" value="Unassembled WGS sequence"/>
</dbReference>
<feature type="compositionally biased region" description="Polar residues" evidence="1">
    <location>
        <begin position="404"/>
        <end position="415"/>
    </location>
</feature>
<organism evidence="2 3">
    <name type="scientific">Glarea lozoyensis (strain ATCC 20868 / MF5171)</name>
    <dbReference type="NCBI Taxonomy" id="1116229"/>
    <lineage>
        <taxon>Eukaryota</taxon>
        <taxon>Fungi</taxon>
        <taxon>Dikarya</taxon>
        <taxon>Ascomycota</taxon>
        <taxon>Pezizomycotina</taxon>
        <taxon>Leotiomycetes</taxon>
        <taxon>Helotiales</taxon>
        <taxon>Helotiaceae</taxon>
        <taxon>Glarea</taxon>
    </lineage>
</organism>
<feature type="region of interest" description="Disordered" evidence="1">
    <location>
        <begin position="352"/>
        <end position="461"/>
    </location>
</feature>
<feature type="region of interest" description="Disordered" evidence="1">
    <location>
        <begin position="185"/>
        <end position="224"/>
    </location>
</feature>
<dbReference type="GO" id="GO:0003677">
    <property type="term" value="F:DNA binding"/>
    <property type="evidence" value="ECO:0007669"/>
    <property type="project" value="TreeGrafter"/>
</dbReference>
<keyword evidence="3" id="KW-1185">Reference proteome</keyword>
<dbReference type="RefSeq" id="XP_008078249.1">
    <property type="nucleotide sequence ID" value="XM_008080058.1"/>
</dbReference>
<name>S3DB52_GLAL2</name>
<accession>S3DB52</accession>
<dbReference type="GeneID" id="19469055"/>
<proteinExistence type="predicted"/>
<evidence type="ECO:0000256" key="1">
    <source>
        <dbReference type="SAM" id="MobiDB-lite"/>
    </source>
</evidence>
<dbReference type="AlphaFoldDB" id="S3DB52"/>
<dbReference type="PANTHER" id="PTHR28027:SF1">
    <property type="entry name" value="CAMP INDEPENDENT REGULATORY PROTEIN (AFU_ORTHOLOGUE AFUA_3G09640)"/>
    <property type="match status" value="1"/>
</dbReference>
<feature type="compositionally biased region" description="Low complexity" evidence="1">
    <location>
        <begin position="385"/>
        <end position="403"/>
    </location>
</feature>
<dbReference type="HOGENOM" id="CLU_027883_1_0_1"/>
<dbReference type="PANTHER" id="PTHR28027">
    <property type="entry name" value="TRANSCRIPTIONAL REGULATOR MIT1"/>
    <property type="match status" value="1"/>
</dbReference>
<feature type="region of interest" description="Disordered" evidence="1">
    <location>
        <begin position="243"/>
        <end position="308"/>
    </location>
</feature>
<feature type="compositionally biased region" description="Polar residues" evidence="1">
    <location>
        <begin position="363"/>
        <end position="384"/>
    </location>
</feature>
<protein>
    <recommendedName>
        <fullName evidence="4">cAMP-independent regulatory protein pac2</fullName>
    </recommendedName>
</protein>
<feature type="compositionally biased region" description="Polar residues" evidence="1">
    <location>
        <begin position="424"/>
        <end position="440"/>
    </location>
</feature>
<evidence type="ECO:0000313" key="3">
    <source>
        <dbReference type="Proteomes" id="UP000016922"/>
    </source>
</evidence>
<dbReference type="OMA" id="DTYHGHV"/>
<dbReference type="OrthoDB" id="5572844at2759"/>
<dbReference type="KEGG" id="glz:GLAREA_10008"/>
<feature type="compositionally biased region" description="Pro residues" evidence="1">
    <location>
        <begin position="291"/>
        <end position="303"/>
    </location>
</feature>
<dbReference type="eggNOG" id="KOG4476">
    <property type="taxonomic scope" value="Eukaryota"/>
</dbReference>
<dbReference type="InterPro" id="IPR018608">
    <property type="entry name" value="Gti1/Pac2"/>
</dbReference>
<reference evidence="2 3" key="1">
    <citation type="journal article" date="2013" name="BMC Genomics">
        <title>Genomics-driven discovery of the pneumocandin biosynthetic gene cluster in the fungus Glarea lozoyensis.</title>
        <authorList>
            <person name="Chen L."/>
            <person name="Yue Q."/>
            <person name="Zhang X."/>
            <person name="Xiang M."/>
            <person name="Wang C."/>
            <person name="Li S."/>
            <person name="Che Y."/>
            <person name="Ortiz-Lopez F.J."/>
            <person name="Bills G.F."/>
            <person name="Liu X."/>
            <person name="An Z."/>
        </authorList>
    </citation>
    <scope>NUCLEOTIDE SEQUENCE [LARGE SCALE GENOMIC DNA]</scope>
    <source>
        <strain evidence="3">ATCC 20868 / MF5171</strain>
    </source>
</reference>
<dbReference type="EMBL" id="KE145356">
    <property type="protein sequence ID" value="EPE34314.1"/>
    <property type="molecule type" value="Genomic_DNA"/>
</dbReference>
<dbReference type="Pfam" id="PF09729">
    <property type="entry name" value="Gti1_Pac2"/>
    <property type="match status" value="1"/>
</dbReference>